<organism evidence="2 3">
    <name type="scientific">Rhizoctonia solani</name>
    <dbReference type="NCBI Taxonomy" id="456999"/>
    <lineage>
        <taxon>Eukaryota</taxon>
        <taxon>Fungi</taxon>
        <taxon>Dikarya</taxon>
        <taxon>Basidiomycota</taxon>
        <taxon>Agaricomycotina</taxon>
        <taxon>Agaricomycetes</taxon>
        <taxon>Cantharellales</taxon>
        <taxon>Ceratobasidiaceae</taxon>
        <taxon>Rhizoctonia</taxon>
    </lineage>
</organism>
<proteinExistence type="predicted"/>
<dbReference type="Proteomes" id="UP000663853">
    <property type="component" value="Unassembled WGS sequence"/>
</dbReference>
<evidence type="ECO:0000313" key="3">
    <source>
        <dbReference type="Proteomes" id="UP000663853"/>
    </source>
</evidence>
<protein>
    <submittedName>
        <fullName evidence="2">Uncharacterized protein</fullName>
    </submittedName>
</protein>
<sequence>MASLSSPISTHAPSGSRKRKSGTNSAPAPKKPRGRKVKVDPYATAKGYIDAILGPPDSFSLPESPQDILEMLKTVAEYAKNLEGSVAVASCTGQDAPPPKTAEQLAADVERLQTIINRGVTKQMSWKPSCRDGGARFAFDGLCADPRVFGALFRLGGPPKWKAKKFNRDEFEEFVGDVQGHARYSTLKLMSDVNIRYNPETGEFKVSGTYGDRDAWEARMRAAARAAAITHSPPRPHPMG</sequence>
<evidence type="ECO:0000313" key="2">
    <source>
        <dbReference type="EMBL" id="CAE6521608.1"/>
    </source>
</evidence>
<name>A0A8H3DDE0_9AGAM</name>
<feature type="region of interest" description="Disordered" evidence="1">
    <location>
        <begin position="1"/>
        <end position="41"/>
    </location>
</feature>
<feature type="compositionally biased region" description="Polar residues" evidence="1">
    <location>
        <begin position="1"/>
        <end position="13"/>
    </location>
</feature>
<evidence type="ECO:0000256" key="1">
    <source>
        <dbReference type="SAM" id="MobiDB-lite"/>
    </source>
</evidence>
<dbReference type="AlphaFoldDB" id="A0A8H3DDE0"/>
<dbReference type="EMBL" id="CAJMXA010003886">
    <property type="protein sequence ID" value="CAE6521608.1"/>
    <property type="molecule type" value="Genomic_DNA"/>
</dbReference>
<comment type="caution">
    <text evidence="2">The sequence shown here is derived from an EMBL/GenBank/DDBJ whole genome shotgun (WGS) entry which is preliminary data.</text>
</comment>
<reference evidence="2" key="1">
    <citation type="submission" date="2021-01" db="EMBL/GenBank/DDBJ databases">
        <authorList>
            <person name="Kaushik A."/>
        </authorList>
    </citation>
    <scope>NUCLEOTIDE SEQUENCE</scope>
    <source>
        <strain evidence="2">AG6-10EEA</strain>
    </source>
</reference>
<accession>A0A8H3DDE0</accession>
<gene>
    <name evidence="2" type="ORF">RDB_LOCUS149773</name>
</gene>